<keyword evidence="1" id="KW-0472">Membrane</keyword>
<keyword evidence="1" id="KW-1133">Transmembrane helix</keyword>
<dbReference type="Proteomes" id="UP000316639">
    <property type="component" value="Unassembled WGS sequence"/>
</dbReference>
<comment type="caution">
    <text evidence="2">The sequence shown here is derived from an EMBL/GenBank/DDBJ whole genome shotgun (WGS) entry which is preliminary data.</text>
</comment>
<proteinExistence type="predicted"/>
<evidence type="ECO:0000256" key="1">
    <source>
        <dbReference type="SAM" id="Phobius"/>
    </source>
</evidence>
<dbReference type="AlphaFoldDB" id="A0A563F094"/>
<dbReference type="EMBL" id="VOBR01000003">
    <property type="protein sequence ID" value="TWP53396.1"/>
    <property type="molecule type" value="Genomic_DNA"/>
</dbReference>
<evidence type="ECO:0000313" key="3">
    <source>
        <dbReference type="Proteomes" id="UP000316639"/>
    </source>
</evidence>
<gene>
    <name evidence="2" type="ORF">FKR81_05385</name>
</gene>
<dbReference type="OrthoDB" id="3697129at2"/>
<organism evidence="2 3">
    <name type="scientific">Lentzea tibetensis</name>
    <dbReference type="NCBI Taxonomy" id="2591470"/>
    <lineage>
        <taxon>Bacteria</taxon>
        <taxon>Bacillati</taxon>
        <taxon>Actinomycetota</taxon>
        <taxon>Actinomycetes</taxon>
        <taxon>Pseudonocardiales</taxon>
        <taxon>Pseudonocardiaceae</taxon>
        <taxon>Lentzea</taxon>
    </lineage>
</organism>
<keyword evidence="3" id="KW-1185">Reference proteome</keyword>
<name>A0A563F094_9PSEU</name>
<protein>
    <submittedName>
        <fullName evidence="2">Uncharacterized protein</fullName>
    </submittedName>
</protein>
<sequence>MNTTIPTPRDLPPGRHTEIRAELLRATTRKRFRFAPALTAATALAVIALIAYFVPWRPQAAPPAEHTTIPTTIPTTTRPAEPVIPGLPPEQHRAIAQGCLDSAGVTGSPRLYNYVTTDDTKHGLVFGGDSAHICTVDGPMYDFNADLHSGLDLKFIAGSFALDSTSGSAGGDASYANPARKGKRGSIVTAGRITAEVARVTMTVDGTTVDAVLANDTFLARVLYPSTWTIPENMPAAVVRAYDAGGTLLGSSDTPDTRCYTTPDGAIMTHHQNQPDPATCLPAKLWR</sequence>
<feature type="transmembrane region" description="Helical" evidence="1">
    <location>
        <begin position="34"/>
        <end position="54"/>
    </location>
</feature>
<accession>A0A563F094</accession>
<keyword evidence="1" id="KW-0812">Transmembrane</keyword>
<reference evidence="2 3" key="1">
    <citation type="submission" date="2019-07" db="EMBL/GenBank/DDBJ databases">
        <title>Lentzea xizangensis sp. nov., isolated from Qinghai-Tibetan Plateau Soils.</title>
        <authorList>
            <person name="Huang J."/>
        </authorList>
    </citation>
    <scope>NUCLEOTIDE SEQUENCE [LARGE SCALE GENOMIC DNA]</scope>
    <source>
        <strain evidence="2 3">FXJ1.1311</strain>
    </source>
</reference>
<dbReference type="RefSeq" id="WP_146349807.1">
    <property type="nucleotide sequence ID" value="NZ_VOBR01000003.1"/>
</dbReference>
<evidence type="ECO:0000313" key="2">
    <source>
        <dbReference type="EMBL" id="TWP53396.1"/>
    </source>
</evidence>